<dbReference type="EC" id="2.5.1.145" evidence="7"/>
<dbReference type="OrthoDB" id="871140at2"/>
<evidence type="ECO:0000256" key="2">
    <source>
        <dbReference type="ARBA" id="ARBA00022475"/>
    </source>
</evidence>
<feature type="transmembrane region" description="Helical" evidence="7">
    <location>
        <begin position="87"/>
        <end position="110"/>
    </location>
</feature>
<evidence type="ECO:0000256" key="6">
    <source>
        <dbReference type="ARBA" id="ARBA00023136"/>
    </source>
</evidence>
<comment type="function">
    <text evidence="7">Catalyzes the transfer of the diacylglyceryl group from phosphatidylglycerol to the sulfhydryl group of the N-terminal cysteine of a prolipoprotein, the first step in the formation of mature lipoproteins.</text>
</comment>
<evidence type="ECO:0000256" key="4">
    <source>
        <dbReference type="ARBA" id="ARBA00022692"/>
    </source>
</evidence>
<feature type="binding site" evidence="7">
    <location>
        <position position="138"/>
    </location>
    <ligand>
        <name>a 1,2-diacyl-sn-glycero-3-phospho-(1'-sn-glycerol)</name>
        <dbReference type="ChEBI" id="CHEBI:64716"/>
    </ligand>
</feature>
<dbReference type="GO" id="GO:0008961">
    <property type="term" value="F:phosphatidylglycerol-prolipoprotein diacylglyceryl transferase activity"/>
    <property type="evidence" value="ECO:0007669"/>
    <property type="project" value="UniProtKB-UniRule"/>
</dbReference>
<dbReference type="HAMAP" id="MF_01147">
    <property type="entry name" value="Lgt"/>
    <property type="match status" value="1"/>
</dbReference>
<reference evidence="8 9" key="1">
    <citation type="journal article" date="2015" name="Environ. Microbiol.">
        <title>Methane oxidation coupled to nitrate reduction under hypoxia by the Gammaproteobacterium Methylomonas denitrificans, sp. nov. type strain FJG1.</title>
        <authorList>
            <person name="Kits K.D."/>
            <person name="Klotz M.G."/>
            <person name="Stein L.Y."/>
        </authorList>
    </citation>
    <scope>NUCLEOTIDE SEQUENCE [LARGE SCALE GENOMIC DNA]</scope>
    <source>
        <strain evidence="8 9">FJG1</strain>
    </source>
</reference>
<keyword evidence="5 7" id="KW-1133">Transmembrane helix</keyword>
<proteinExistence type="inferred from homology"/>
<sequence>MEHLIWNIDPILVDFGFLKIRWYGLMFASGFVGSFLTMQWIYQREGKNIEELDTLLWYMVIATIVGARLGHTMLYDPAYYLSHPLKILAVWEGGLASHGATLGIILALYLYRRKYGDSYFWLLDRVSIPTALAGALIRIGNFFNSEILGVPTELPWGVVFSRIDPLPRHPVQLYEAACYLVIYLISLAIYKKHADKPGFVFGCFLSMLFSVRFFLEYFKTEQAMYDTGVMFTTGQLLSVPFVLAGIGCIVWSLKNRQPNPVA</sequence>
<dbReference type="RefSeq" id="WP_036277673.1">
    <property type="nucleotide sequence ID" value="NZ_CP014476.1"/>
</dbReference>
<feature type="transmembrane region" description="Helical" evidence="7">
    <location>
        <begin position="122"/>
        <end position="143"/>
    </location>
</feature>
<organism evidence="8 9">
    <name type="scientific">Methylomonas denitrificans</name>
    <dbReference type="NCBI Taxonomy" id="1538553"/>
    <lineage>
        <taxon>Bacteria</taxon>
        <taxon>Pseudomonadati</taxon>
        <taxon>Pseudomonadota</taxon>
        <taxon>Gammaproteobacteria</taxon>
        <taxon>Methylococcales</taxon>
        <taxon>Methylococcaceae</taxon>
        <taxon>Methylomonas</taxon>
    </lineage>
</organism>
<keyword evidence="8" id="KW-0449">Lipoprotein</keyword>
<name>A0A126T838_9GAMM</name>
<accession>A0A126T838</accession>
<comment type="subcellular location">
    <subcellularLocation>
        <location evidence="7">Cell membrane</location>
        <topology evidence="7">Multi-pass membrane protein</topology>
    </subcellularLocation>
</comment>
<keyword evidence="3 7" id="KW-0808">Transferase</keyword>
<evidence type="ECO:0000256" key="3">
    <source>
        <dbReference type="ARBA" id="ARBA00022679"/>
    </source>
</evidence>
<evidence type="ECO:0000313" key="9">
    <source>
        <dbReference type="Proteomes" id="UP000030512"/>
    </source>
</evidence>
<dbReference type="PANTHER" id="PTHR30589:SF0">
    <property type="entry name" value="PHOSPHATIDYLGLYCEROL--PROLIPOPROTEIN DIACYLGLYCERYL TRANSFERASE"/>
    <property type="match status" value="1"/>
</dbReference>
<keyword evidence="9" id="KW-1185">Reference proteome</keyword>
<comment type="similarity">
    <text evidence="1 7">Belongs to the Lgt family.</text>
</comment>
<evidence type="ECO:0000256" key="7">
    <source>
        <dbReference type="HAMAP-Rule" id="MF_01147"/>
    </source>
</evidence>
<keyword evidence="6 7" id="KW-0472">Membrane</keyword>
<dbReference type="KEGG" id="mdn:JT25_017485"/>
<gene>
    <name evidence="7" type="primary">lgt</name>
    <name evidence="8" type="ORF">JT25_017485</name>
</gene>
<dbReference type="EMBL" id="CP014476">
    <property type="protein sequence ID" value="AMK78255.1"/>
    <property type="molecule type" value="Genomic_DNA"/>
</dbReference>
<evidence type="ECO:0000256" key="1">
    <source>
        <dbReference type="ARBA" id="ARBA00007150"/>
    </source>
</evidence>
<dbReference type="PROSITE" id="PS01311">
    <property type="entry name" value="LGT"/>
    <property type="match status" value="1"/>
</dbReference>
<comment type="catalytic activity">
    <reaction evidence="7">
        <text>L-cysteinyl-[prolipoprotein] + a 1,2-diacyl-sn-glycero-3-phospho-(1'-sn-glycerol) = an S-1,2-diacyl-sn-glyceryl-L-cysteinyl-[prolipoprotein] + sn-glycerol 1-phosphate + H(+)</text>
        <dbReference type="Rhea" id="RHEA:56712"/>
        <dbReference type="Rhea" id="RHEA-COMP:14679"/>
        <dbReference type="Rhea" id="RHEA-COMP:14680"/>
        <dbReference type="ChEBI" id="CHEBI:15378"/>
        <dbReference type="ChEBI" id="CHEBI:29950"/>
        <dbReference type="ChEBI" id="CHEBI:57685"/>
        <dbReference type="ChEBI" id="CHEBI:64716"/>
        <dbReference type="ChEBI" id="CHEBI:140658"/>
        <dbReference type="EC" id="2.5.1.145"/>
    </reaction>
</comment>
<evidence type="ECO:0000256" key="5">
    <source>
        <dbReference type="ARBA" id="ARBA00022989"/>
    </source>
</evidence>
<keyword evidence="4 7" id="KW-0812">Transmembrane</keyword>
<feature type="transmembrane region" description="Helical" evidence="7">
    <location>
        <begin position="235"/>
        <end position="253"/>
    </location>
</feature>
<dbReference type="PANTHER" id="PTHR30589">
    <property type="entry name" value="PROLIPOPROTEIN DIACYLGLYCERYL TRANSFERASE"/>
    <property type="match status" value="1"/>
</dbReference>
<feature type="transmembrane region" description="Helical" evidence="7">
    <location>
        <begin position="20"/>
        <end position="42"/>
    </location>
</feature>
<feature type="transmembrane region" description="Helical" evidence="7">
    <location>
        <begin position="197"/>
        <end position="215"/>
    </location>
</feature>
<feature type="transmembrane region" description="Helical" evidence="7">
    <location>
        <begin position="54"/>
        <end position="75"/>
    </location>
</feature>
<keyword evidence="2 7" id="KW-1003">Cell membrane</keyword>
<dbReference type="Proteomes" id="UP000030512">
    <property type="component" value="Chromosome"/>
</dbReference>
<evidence type="ECO:0000313" key="8">
    <source>
        <dbReference type="EMBL" id="AMK78255.1"/>
    </source>
</evidence>
<dbReference type="InterPro" id="IPR001640">
    <property type="entry name" value="Lgt"/>
</dbReference>
<dbReference type="NCBIfam" id="TIGR00544">
    <property type="entry name" value="lgt"/>
    <property type="match status" value="1"/>
</dbReference>
<comment type="pathway">
    <text evidence="7">Protein modification; lipoprotein biosynthesis (diacylglyceryl transfer).</text>
</comment>
<dbReference type="STRING" id="1538553.JT25_017485"/>
<dbReference type="AlphaFoldDB" id="A0A126T838"/>
<dbReference type="Pfam" id="PF01790">
    <property type="entry name" value="LGT"/>
    <property type="match status" value="1"/>
</dbReference>
<protein>
    <recommendedName>
        <fullName evidence="7">Phosphatidylglycerol--prolipoprotein diacylglyceryl transferase</fullName>
        <ecNumber evidence="7">2.5.1.145</ecNumber>
    </recommendedName>
</protein>
<feature type="transmembrane region" description="Helical" evidence="7">
    <location>
        <begin position="171"/>
        <end position="190"/>
    </location>
</feature>
<dbReference type="GO" id="GO:0042158">
    <property type="term" value="P:lipoprotein biosynthetic process"/>
    <property type="evidence" value="ECO:0007669"/>
    <property type="project" value="UniProtKB-UniRule"/>
</dbReference>
<dbReference type="GO" id="GO:0005886">
    <property type="term" value="C:plasma membrane"/>
    <property type="evidence" value="ECO:0007669"/>
    <property type="project" value="UniProtKB-SubCell"/>
</dbReference>
<dbReference type="UniPathway" id="UPA00664"/>